<comment type="caution">
    <text evidence="2">The sequence shown here is derived from an EMBL/GenBank/DDBJ whole genome shotgun (WGS) entry which is preliminary data.</text>
</comment>
<feature type="transmembrane region" description="Helical" evidence="1">
    <location>
        <begin position="22"/>
        <end position="39"/>
    </location>
</feature>
<feature type="transmembrane region" description="Helical" evidence="1">
    <location>
        <begin position="255"/>
        <end position="285"/>
    </location>
</feature>
<protein>
    <submittedName>
        <fullName evidence="2">Uncharacterized protein</fullName>
    </submittedName>
</protein>
<keyword evidence="1" id="KW-0472">Membrane</keyword>
<feature type="transmembrane region" description="Helical" evidence="1">
    <location>
        <begin position="184"/>
        <end position="206"/>
    </location>
</feature>
<evidence type="ECO:0000313" key="2">
    <source>
        <dbReference type="EMBL" id="MCC2221857.1"/>
    </source>
</evidence>
<feature type="transmembrane region" description="Helical" evidence="1">
    <location>
        <begin position="74"/>
        <end position="91"/>
    </location>
</feature>
<keyword evidence="1" id="KW-1133">Transmembrane helix</keyword>
<dbReference type="EMBL" id="JAJEQN010000022">
    <property type="protein sequence ID" value="MCC2221857.1"/>
    <property type="molecule type" value="Genomic_DNA"/>
</dbReference>
<dbReference type="AlphaFoldDB" id="A0AAE3E438"/>
<name>A0AAE3E438_9FIRM</name>
<accession>A0AAE3E438</accession>
<dbReference type="RefSeq" id="WP_308731875.1">
    <property type="nucleotide sequence ID" value="NZ_JAJEQN010000022.1"/>
</dbReference>
<keyword evidence="3" id="KW-1185">Reference proteome</keyword>
<reference evidence="2 3" key="1">
    <citation type="submission" date="2021-10" db="EMBL/GenBank/DDBJ databases">
        <title>Anaerobic single-cell dispensing facilitates the cultivation of human gut bacteria.</title>
        <authorList>
            <person name="Afrizal A."/>
        </authorList>
    </citation>
    <scope>NUCLEOTIDE SEQUENCE [LARGE SCALE GENOMIC DNA]</scope>
    <source>
        <strain evidence="2 3">CLA-AA-H224</strain>
    </source>
</reference>
<evidence type="ECO:0000256" key="1">
    <source>
        <dbReference type="SAM" id="Phobius"/>
    </source>
</evidence>
<keyword evidence="1" id="KW-0812">Transmembrane</keyword>
<organism evidence="2 3">
    <name type="scientific">Anthropogastromicrobium aceti</name>
    <dbReference type="NCBI Taxonomy" id="2981768"/>
    <lineage>
        <taxon>Bacteria</taxon>
        <taxon>Bacillati</taxon>
        <taxon>Bacillota</taxon>
        <taxon>Clostridia</taxon>
        <taxon>Lachnospirales</taxon>
        <taxon>Lachnospiraceae</taxon>
        <taxon>Anthropogastromicrobium</taxon>
    </lineage>
</organism>
<evidence type="ECO:0000313" key="3">
    <source>
        <dbReference type="Proteomes" id="UP001198200"/>
    </source>
</evidence>
<feature type="transmembrane region" description="Helical" evidence="1">
    <location>
        <begin position="213"/>
        <end position="235"/>
    </location>
</feature>
<gene>
    <name evidence="2" type="ORF">LKD48_09455</name>
</gene>
<feature type="transmembrane region" description="Helical" evidence="1">
    <location>
        <begin position="112"/>
        <end position="134"/>
    </location>
</feature>
<dbReference type="Proteomes" id="UP001198200">
    <property type="component" value="Unassembled WGS sequence"/>
</dbReference>
<sequence length="301" mass="33910">MDYCRSVLAVAGANFRRLKRDARVWFIFVFTALLIHYYLRPVINYGIDTGTKAPIYIMELLFCSATISVKAPKILFYIGMLCLLCDAPFFYPLKPYIIMRSKRTAWCVGECIYIVGMALLYAAFILIVSSLMILPIGTMRDSFSGALTDMVLGTGKMPLGEIANIYPSAQFSSEMIRYLYPSGAMMYTFVSVWVSFSILGLFMYWVSLIRRNVVCGMAIAGALVFLDPILVWAAWPNNYWILAFSPVSWTSVEQLNIMAANHFISIPFVIAADALLVIFLFILILHTAKRISLNGFLTEEA</sequence>
<proteinExistence type="predicted"/>